<protein>
    <submittedName>
        <fullName evidence="1">Uncharacterized protein</fullName>
    </submittedName>
</protein>
<dbReference type="Proteomes" id="UP000499080">
    <property type="component" value="Unassembled WGS sequence"/>
</dbReference>
<proteinExistence type="predicted"/>
<accession>A0A4Y2BUR5</accession>
<gene>
    <name evidence="1" type="ORF">AVEN_187530_1</name>
</gene>
<dbReference type="AlphaFoldDB" id="A0A4Y2BUR5"/>
<organism evidence="1 2">
    <name type="scientific">Araneus ventricosus</name>
    <name type="common">Orbweaver spider</name>
    <name type="synonym">Epeira ventricosa</name>
    <dbReference type="NCBI Taxonomy" id="182803"/>
    <lineage>
        <taxon>Eukaryota</taxon>
        <taxon>Metazoa</taxon>
        <taxon>Ecdysozoa</taxon>
        <taxon>Arthropoda</taxon>
        <taxon>Chelicerata</taxon>
        <taxon>Arachnida</taxon>
        <taxon>Araneae</taxon>
        <taxon>Araneomorphae</taxon>
        <taxon>Entelegynae</taxon>
        <taxon>Araneoidea</taxon>
        <taxon>Araneidae</taxon>
        <taxon>Araneus</taxon>
    </lineage>
</organism>
<reference evidence="1 2" key="1">
    <citation type="journal article" date="2019" name="Sci. Rep.">
        <title>Orb-weaving spider Araneus ventricosus genome elucidates the spidroin gene catalogue.</title>
        <authorList>
            <person name="Kono N."/>
            <person name="Nakamura H."/>
            <person name="Ohtoshi R."/>
            <person name="Moran D.A.P."/>
            <person name="Shinohara A."/>
            <person name="Yoshida Y."/>
            <person name="Fujiwara M."/>
            <person name="Mori M."/>
            <person name="Tomita M."/>
            <person name="Arakawa K."/>
        </authorList>
    </citation>
    <scope>NUCLEOTIDE SEQUENCE [LARGE SCALE GENOMIC DNA]</scope>
</reference>
<dbReference type="EMBL" id="BGPR01000107">
    <property type="protein sequence ID" value="GBL95026.1"/>
    <property type="molecule type" value="Genomic_DNA"/>
</dbReference>
<comment type="caution">
    <text evidence="1">The sequence shown here is derived from an EMBL/GenBank/DDBJ whole genome shotgun (WGS) entry which is preliminary data.</text>
</comment>
<evidence type="ECO:0000313" key="2">
    <source>
        <dbReference type="Proteomes" id="UP000499080"/>
    </source>
</evidence>
<keyword evidence="2" id="KW-1185">Reference proteome</keyword>
<sequence>MKCSLVQSISERHNVSSVELVQYLNFRRKYDAAAVTVDLPRLPNENSLIQQVKIITTRLFCEEDESRSISSHSEEKSTVTSEEKSLTLYERLEKANHSKTKVLLNSTSKSSSLSMIVKQEFQSFDSTENRTSNIKNCLRL</sequence>
<evidence type="ECO:0000313" key="1">
    <source>
        <dbReference type="EMBL" id="GBL95026.1"/>
    </source>
</evidence>
<name>A0A4Y2BUR5_ARAVE</name>